<dbReference type="HOGENOM" id="CLU_195022_0_0_11"/>
<proteinExistence type="predicted"/>
<name>A0A010YW85_9ACTN</name>
<dbReference type="Proteomes" id="UP000021053">
    <property type="component" value="Unassembled WGS sequence"/>
</dbReference>
<dbReference type="EMBL" id="JFBT01000001">
    <property type="protein sequence ID" value="EXG79408.1"/>
    <property type="molecule type" value="Genomic_DNA"/>
</dbReference>
<comment type="caution">
    <text evidence="1">The sequence shown here is derived from an EMBL/GenBank/DDBJ whole genome shotgun (WGS) entry which is preliminary data.</text>
</comment>
<evidence type="ECO:0000313" key="1">
    <source>
        <dbReference type="EMBL" id="EXG79408.1"/>
    </source>
</evidence>
<dbReference type="AlphaFoldDB" id="A0A010YW85"/>
<dbReference type="OrthoDB" id="3297413at2"/>
<accession>A0A010YW85</accession>
<reference evidence="1 2" key="1">
    <citation type="submission" date="2013-07" db="EMBL/GenBank/DDBJ databases">
        <authorList>
            <consortium name="DOE Joint Genome Institute"/>
            <person name="Eisen J."/>
            <person name="Huntemann M."/>
            <person name="Han J."/>
            <person name="Chen A."/>
            <person name="Kyrpides N."/>
            <person name="Mavromatis K."/>
            <person name="Markowitz V."/>
            <person name="Palaniappan K."/>
            <person name="Ivanova N."/>
            <person name="Schaumberg A."/>
            <person name="Pati A."/>
            <person name="Liolios K."/>
            <person name="Nordberg H.P."/>
            <person name="Cantor M.N."/>
            <person name="Hua S.X."/>
            <person name="Woyke T."/>
        </authorList>
    </citation>
    <scope>NUCLEOTIDE SEQUENCE [LARGE SCALE GENOMIC DNA]</scope>
    <source>
        <strain evidence="1 2">DSM 44712</strain>
    </source>
</reference>
<gene>
    <name evidence="1" type="ORF">CryarDRAFT_0443</name>
</gene>
<dbReference type="RefSeq" id="WP_035860144.1">
    <property type="nucleotide sequence ID" value="NZ_KK073874.1"/>
</dbReference>
<sequence length="71" mass="7613">MSLAVAAEALFVSPLQPSERPTPAEVEAAIDDSLRSFGGPTGCACWLAAEYGEHPEVAAERMRWALELTTH</sequence>
<evidence type="ECO:0000313" key="2">
    <source>
        <dbReference type="Proteomes" id="UP000021053"/>
    </source>
</evidence>
<organism evidence="1 2">
    <name type="scientific">Cryptosporangium arvum DSM 44712</name>
    <dbReference type="NCBI Taxonomy" id="927661"/>
    <lineage>
        <taxon>Bacteria</taxon>
        <taxon>Bacillati</taxon>
        <taxon>Actinomycetota</taxon>
        <taxon>Actinomycetes</taxon>
        <taxon>Cryptosporangiales</taxon>
        <taxon>Cryptosporangiaceae</taxon>
        <taxon>Cryptosporangium</taxon>
    </lineage>
</organism>
<keyword evidence="2" id="KW-1185">Reference proteome</keyword>
<protein>
    <submittedName>
        <fullName evidence="1">Uncharacterized protein</fullName>
    </submittedName>
</protein>